<accession>M3ARR8</accession>
<sequence length="367" mass="41000">MASVLGCHLVGSVPLPDTEAVFRECLAVLPGRLKRIPDGETGSRQLFTTFQAQLFGVYPPMMTKFEHNAPIPHDSFTSEQIDEGIAALQQADLQTGYDTSAVESYAVFKKLRDEGVIAPGVRMQVCIPTVANVIFPFVQFPFQPRVEPIYEAALFRAMRKIQDSIPHEDLAIQIDIAGDTAFWEAITPGAVRENSGLEWFKPWWEGDVKQYMVDYIVRMISQVDVGVELGIHNCYGDMDHKHWHEPTSLAVVVERQILVTKASPRKINWSHMPVPKSAAERPKVGLEKFLSPLKDLRPILEQHGTELYLGVVHEHQPELTHQMIEAVESVVPGLKFGVGTECGGGRMQWAPFEDALRIAADVSRPVL</sequence>
<dbReference type="GeneID" id="27904589"/>
<dbReference type="OMA" id="HKHWHEP"/>
<dbReference type="SUPFAM" id="SSF51726">
    <property type="entry name" value="UROD/MetE-like"/>
    <property type="match status" value="1"/>
</dbReference>
<evidence type="ECO:0000313" key="1">
    <source>
        <dbReference type="EMBL" id="EMF08194.1"/>
    </source>
</evidence>
<dbReference type="HOGENOM" id="CLU_047964_0_0_1"/>
<dbReference type="InterPro" id="IPR038071">
    <property type="entry name" value="UROD/MetE-like_sf"/>
</dbReference>
<proteinExistence type="predicted"/>
<dbReference type="Gene3D" id="3.20.20.210">
    <property type="match status" value="1"/>
</dbReference>
<evidence type="ECO:0000313" key="2">
    <source>
        <dbReference type="Proteomes" id="UP000016931"/>
    </source>
</evidence>
<reference evidence="1 2" key="1">
    <citation type="journal article" date="2012" name="PLoS Pathog.">
        <title>Diverse lifestyles and strategies of plant pathogenesis encoded in the genomes of eighteen Dothideomycetes fungi.</title>
        <authorList>
            <person name="Ohm R.A."/>
            <person name="Feau N."/>
            <person name="Henrissat B."/>
            <person name="Schoch C.L."/>
            <person name="Horwitz B.A."/>
            <person name="Barry K.W."/>
            <person name="Condon B.J."/>
            <person name="Copeland A.C."/>
            <person name="Dhillon B."/>
            <person name="Glaser F."/>
            <person name="Hesse C.N."/>
            <person name="Kosti I."/>
            <person name="LaButti K."/>
            <person name="Lindquist E.A."/>
            <person name="Lucas S."/>
            <person name="Salamov A.A."/>
            <person name="Bradshaw R.E."/>
            <person name="Ciuffetti L."/>
            <person name="Hamelin R.C."/>
            <person name="Kema G.H.J."/>
            <person name="Lawrence C."/>
            <person name="Scott J.A."/>
            <person name="Spatafora J.W."/>
            <person name="Turgeon B.G."/>
            <person name="de Wit P.J.G.M."/>
            <person name="Zhong S."/>
            <person name="Goodwin S.B."/>
            <person name="Grigoriev I.V."/>
        </authorList>
    </citation>
    <scope>NUCLEOTIDE SEQUENCE [LARGE SCALE GENOMIC DNA]</scope>
    <source>
        <strain evidence="1 2">SO2202</strain>
    </source>
</reference>
<name>M3ARR8_SPHMS</name>
<dbReference type="EMBL" id="KB456272">
    <property type="protein sequence ID" value="EMF08194.1"/>
    <property type="molecule type" value="Genomic_DNA"/>
</dbReference>
<protein>
    <recommendedName>
        <fullName evidence="3">UROD/MetE-like protein</fullName>
    </recommendedName>
</protein>
<dbReference type="AlphaFoldDB" id="M3ARR8"/>
<gene>
    <name evidence="1" type="ORF">SEPMUDRAFT_152448</name>
</gene>
<dbReference type="Proteomes" id="UP000016931">
    <property type="component" value="Unassembled WGS sequence"/>
</dbReference>
<evidence type="ECO:0008006" key="3">
    <source>
        <dbReference type="Google" id="ProtNLM"/>
    </source>
</evidence>
<dbReference type="eggNOG" id="ENOG502SJEJ">
    <property type="taxonomic scope" value="Eukaryota"/>
</dbReference>
<dbReference type="RefSeq" id="XP_016756315.1">
    <property type="nucleotide sequence ID" value="XM_016907452.1"/>
</dbReference>
<dbReference type="OrthoDB" id="5422863at2759"/>
<keyword evidence="2" id="KW-1185">Reference proteome</keyword>
<organism evidence="1 2">
    <name type="scientific">Sphaerulina musiva (strain SO2202)</name>
    <name type="common">Poplar stem canker fungus</name>
    <name type="synonym">Septoria musiva</name>
    <dbReference type="NCBI Taxonomy" id="692275"/>
    <lineage>
        <taxon>Eukaryota</taxon>
        <taxon>Fungi</taxon>
        <taxon>Dikarya</taxon>
        <taxon>Ascomycota</taxon>
        <taxon>Pezizomycotina</taxon>
        <taxon>Dothideomycetes</taxon>
        <taxon>Dothideomycetidae</taxon>
        <taxon>Mycosphaerellales</taxon>
        <taxon>Mycosphaerellaceae</taxon>
        <taxon>Sphaerulina</taxon>
    </lineage>
</organism>